<evidence type="ECO:0000313" key="2">
    <source>
        <dbReference type="Proteomes" id="UP000288805"/>
    </source>
</evidence>
<accession>A0A438CIP8</accession>
<gene>
    <name evidence="1" type="ORF">CK203_102464</name>
</gene>
<dbReference type="Proteomes" id="UP000288805">
    <property type="component" value="Unassembled WGS sequence"/>
</dbReference>
<proteinExistence type="predicted"/>
<evidence type="ECO:0000313" key="1">
    <source>
        <dbReference type="EMBL" id="RVW23072.1"/>
    </source>
</evidence>
<comment type="caution">
    <text evidence="1">The sequence shown here is derived from an EMBL/GenBank/DDBJ whole genome shotgun (WGS) entry which is preliminary data.</text>
</comment>
<organism evidence="1 2">
    <name type="scientific">Vitis vinifera</name>
    <name type="common">Grape</name>
    <dbReference type="NCBI Taxonomy" id="29760"/>
    <lineage>
        <taxon>Eukaryota</taxon>
        <taxon>Viridiplantae</taxon>
        <taxon>Streptophyta</taxon>
        <taxon>Embryophyta</taxon>
        <taxon>Tracheophyta</taxon>
        <taxon>Spermatophyta</taxon>
        <taxon>Magnoliopsida</taxon>
        <taxon>eudicotyledons</taxon>
        <taxon>Gunneridae</taxon>
        <taxon>Pentapetalae</taxon>
        <taxon>rosids</taxon>
        <taxon>Vitales</taxon>
        <taxon>Vitaceae</taxon>
        <taxon>Viteae</taxon>
        <taxon>Vitis</taxon>
    </lineage>
</organism>
<dbReference type="EMBL" id="QGNW01002208">
    <property type="protein sequence ID" value="RVW23072.1"/>
    <property type="molecule type" value="Genomic_DNA"/>
</dbReference>
<dbReference type="AlphaFoldDB" id="A0A438CIP8"/>
<sequence length="120" mass="14212">MTLRLGELSDKPEVRDRCILEQRRRPRSERWRMGLDSQRDFEQRGSELDIRLKELPSHAPHALDHAHWMDVSVQISSLRTNMEEFALVHDTRFTLWRSTWISIRLESLLDLSTSSRDLSA</sequence>
<reference evidence="1 2" key="1">
    <citation type="journal article" date="2018" name="PLoS Genet.">
        <title>Population sequencing reveals clonal diversity and ancestral inbreeding in the grapevine cultivar Chardonnay.</title>
        <authorList>
            <person name="Roach M.J."/>
            <person name="Johnson D.L."/>
            <person name="Bohlmann J."/>
            <person name="van Vuuren H.J."/>
            <person name="Jones S.J."/>
            <person name="Pretorius I.S."/>
            <person name="Schmidt S.A."/>
            <person name="Borneman A.R."/>
        </authorList>
    </citation>
    <scope>NUCLEOTIDE SEQUENCE [LARGE SCALE GENOMIC DNA]</scope>
    <source>
        <strain evidence="2">cv. Chardonnay</strain>
        <tissue evidence="1">Leaf</tissue>
    </source>
</reference>
<protein>
    <submittedName>
        <fullName evidence="1">Uncharacterized protein</fullName>
    </submittedName>
</protein>
<name>A0A438CIP8_VITVI</name>